<feature type="transmembrane region" description="Helical" evidence="1">
    <location>
        <begin position="6"/>
        <end position="24"/>
    </location>
</feature>
<sequence length="39" mass="4526">MCYSLSYCNYAFAKAGLFIFLLLLKGSTISNKMTRWQQN</sequence>
<comment type="caution">
    <text evidence="2">The sequence shown here is derived from an EMBL/GenBank/DDBJ whole genome shotgun (WGS) entry which is preliminary data.</text>
</comment>
<dbReference type="EMBL" id="BBNT01000013">
    <property type="protein sequence ID" value="GAL76652.1"/>
    <property type="molecule type" value="Genomic_DNA"/>
</dbReference>
<proteinExistence type="predicted"/>
<dbReference type="AlphaFoldDB" id="A0A090X3U7"/>
<evidence type="ECO:0000313" key="3">
    <source>
        <dbReference type="Proteomes" id="UP000029647"/>
    </source>
</evidence>
<organism evidence="2 3">
    <name type="scientific">Nonlabens ulvanivorans</name>
    <name type="common">Persicivirga ulvanivorans</name>
    <dbReference type="NCBI Taxonomy" id="906888"/>
    <lineage>
        <taxon>Bacteria</taxon>
        <taxon>Pseudomonadati</taxon>
        <taxon>Bacteroidota</taxon>
        <taxon>Flavobacteriia</taxon>
        <taxon>Flavobacteriales</taxon>
        <taxon>Flavobacteriaceae</taxon>
        <taxon>Nonlabens</taxon>
    </lineage>
</organism>
<name>A0A090X3U7_NONUL</name>
<accession>A0A090X3U7</accession>
<keyword evidence="1" id="KW-0812">Transmembrane</keyword>
<keyword evidence="1" id="KW-0472">Membrane</keyword>
<evidence type="ECO:0000313" key="2">
    <source>
        <dbReference type="EMBL" id="GAL76652.1"/>
    </source>
</evidence>
<protein>
    <submittedName>
        <fullName evidence="2">Uncharacterized protein</fullName>
    </submittedName>
</protein>
<keyword evidence="1" id="KW-1133">Transmembrane helix</keyword>
<dbReference type="Proteomes" id="UP000029647">
    <property type="component" value="Unassembled WGS sequence"/>
</dbReference>
<gene>
    <name evidence="2" type="ORF">JCM19275_1800</name>
</gene>
<evidence type="ECO:0000256" key="1">
    <source>
        <dbReference type="SAM" id="Phobius"/>
    </source>
</evidence>
<reference evidence="2 3" key="1">
    <citation type="journal article" date="2014" name="Genome Announc.">
        <title>Draft Genome Sequences of Marine Flavobacterium Nonlabens Strains NR17, NR24, NR27, NR32, NR33, and Ara13.</title>
        <authorList>
            <person name="Nakanishi M."/>
            <person name="Meirelles P."/>
            <person name="Suzuki R."/>
            <person name="Takatani N."/>
            <person name="Mino S."/>
            <person name="Suda W."/>
            <person name="Oshima K."/>
            <person name="Hattori M."/>
            <person name="Ohkuma M."/>
            <person name="Hosokawa M."/>
            <person name="Miyashita K."/>
            <person name="Thompson F.L."/>
            <person name="Niwa A."/>
            <person name="Sawabe T."/>
            <person name="Sawabe T."/>
        </authorList>
    </citation>
    <scope>NUCLEOTIDE SEQUENCE [LARGE SCALE GENOMIC DNA]</scope>
    <source>
        <strain evidence="3">JCM19275</strain>
    </source>
</reference>